<dbReference type="Proteomes" id="UP000243688">
    <property type="component" value="Unassembled WGS sequence"/>
</dbReference>
<dbReference type="EMBL" id="MOXJ01000012">
    <property type="protein sequence ID" value="PDO10605.1"/>
    <property type="molecule type" value="Genomic_DNA"/>
</dbReference>
<dbReference type="SUPFAM" id="SSF53067">
    <property type="entry name" value="Actin-like ATPase domain"/>
    <property type="match status" value="1"/>
</dbReference>
<evidence type="ECO:0000313" key="2">
    <source>
        <dbReference type="Proteomes" id="UP000243688"/>
    </source>
</evidence>
<dbReference type="PANTHER" id="PTHR32432:SF3">
    <property type="entry name" value="ETHANOLAMINE UTILIZATION PROTEIN EUTJ"/>
    <property type="match status" value="1"/>
</dbReference>
<dbReference type="InterPro" id="IPR050696">
    <property type="entry name" value="FtsA/MreB"/>
</dbReference>
<comment type="caution">
    <text evidence="1">The sequence shown here is derived from an EMBL/GenBank/DDBJ whole genome shotgun (WGS) entry which is preliminary data.</text>
</comment>
<reference evidence="1 2" key="1">
    <citation type="submission" date="2016-12" db="EMBL/GenBank/DDBJ databases">
        <title>Candidatus Reconcilibacillus cellulovorans genome.</title>
        <authorList>
            <person name="Kolinko S."/>
            <person name="Wu Y.-W."/>
            <person name="Tachea F."/>
            <person name="Denzel E."/>
            <person name="Hiras J."/>
            <person name="Baecker N."/>
            <person name="Chan L.J."/>
            <person name="Eichorst S.A."/>
            <person name="Frey D."/>
            <person name="Adams P.D."/>
            <person name="Pray T."/>
            <person name="Tanjore D."/>
            <person name="Petzold C.J."/>
            <person name="Gladden J.M."/>
            <person name="Simmons B.A."/>
            <person name="Singer S.W."/>
        </authorList>
    </citation>
    <scope>NUCLEOTIDE SEQUENCE [LARGE SCALE GENOMIC DNA]</scope>
    <source>
        <strain evidence="1">JTherm</strain>
    </source>
</reference>
<gene>
    <name evidence="1" type="ORF">BLM47_06395</name>
</gene>
<organism evidence="1 2">
    <name type="scientific">Candidatus Reconcilbacillus cellulovorans</name>
    <dbReference type="NCBI Taxonomy" id="1906605"/>
    <lineage>
        <taxon>Bacteria</taxon>
        <taxon>Bacillati</taxon>
        <taxon>Bacillota</taxon>
        <taxon>Bacilli</taxon>
        <taxon>Bacillales</taxon>
        <taxon>Paenibacillaceae</taxon>
        <taxon>Candidatus Reconcilbacillus</taxon>
    </lineage>
</organism>
<proteinExistence type="predicted"/>
<dbReference type="InterPro" id="IPR005883">
    <property type="entry name" value="PilM"/>
</dbReference>
<sequence>MRINWGWKKSRYAYGLSLSDQEAKLVEIRPSDSRVAVTRRFSAPLPDGCMREGRIADAQAAAEALRTMVKDADLRGTGVNVAVPLSSVALRKAAFPSVKDRELRHLIDVDLHGGTPLPFQNPVFDFVRLGPAAEAGKDEVLIFATPRDVVEELVRTVRSAGLEPVAVDLVPLALLRLLARHAAITGEEAPDRFMLLYVEAERVDVSIFADSVPVLFRSFRSSRNIWLEQGGDPLALFGRSLSIELSRLMNYYRYSMSSDHGEIRRIYMAFDNAEVKRLPEFLDESLRELIRPLPMERVLYLFFENTAEYDPYAVAIGLALKGA</sequence>
<accession>A0A2A6E0U3</accession>
<evidence type="ECO:0008006" key="3">
    <source>
        <dbReference type="Google" id="ProtNLM"/>
    </source>
</evidence>
<name>A0A2A6E0U3_9BACL</name>
<protein>
    <recommendedName>
        <fullName evidence="3">Pilus assembly protein PilM</fullName>
    </recommendedName>
</protein>
<dbReference type="PANTHER" id="PTHR32432">
    <property type="entry name" value="CELL DIVISION PROTEIN FTSA-RELATED"/>
    <property type="match status" value="1"/>
</dbReference>
<dbReference type="Gene3D" id="3.30.420.40">
    <property type="match status" value="1"/>
</dbReference>
<dbReference type="Pfam" id="PF11104">
    <property type="entry name" value="PilM_2"/>
    <property type="match status" value="1"/>
</dbReference>
<evidence type="ECO:0000313" key="1">
    <source>
        <dbReference type="EMBL" id="PDO10605.1"/>
    </source>
</evidence>
<dbReference type="AlphaFoldDB" id="A0A2A6E0U3"/>
<dbReference type="InterPro" id="IPR043129">
    <property type="entry name" value="ATPase_NBD"/>
</dbReference>